<dbReference type="EMBL" id="BARS01058686">
    <property type="protein sequence ID" value="GAG50356.1"/>
    <property type="molecule type" value="Genomic_DNA"/>
</dbReference>
<comment type="caution">
    <text evidence="1">The sequence shown here is derived from an EMBL/GenBank/DDBJ whole genome shotgun (WGS) entry which is preliminary data.</text>
</comment>
<reference evidence="1" key="1">
    <citation type="journal article" date="2014" name="Front. Microbiol.">
        <title>High frequency of phylogenetically diverse reductive dehalogenase-homologous genes in deep subseafloor sedimentary metagenomes.</title>
        <authorList>
            <person name="Kawai M."/>
            <person name="Futagami T."/>
            <person name="Toyoda A."/>
            <person name="Takaki Y."/>
            <person name="Nishi S."/>
            <person name="Hori S."/>
            <person name="Arai W."/>
            <person name="Tsubouchi T."/>
            <person name="Morono Y."/>
            <person name="Uchiyama I."/>
            <person name="Ito T."/>
            <person name="Fujiyama A."/>
            <person name="Inagaki F."/>
            <person name="Takami H."/>
        </authorList>
    </citation>
    <scope>NUCLEOTIDE SEQUENCE</scope>
    <source>
        <strain evidence="1">Expedition CK06-06</strain>
    </source>
</reference>
<dbReference type="PROSITE" id="PS51365">
    <property type="entry name" value="RENAL_DIPEPTIDASE_2"/>
    <property type="match status" value="1"/>
</dbReference>
<dbReference type="SUPFAM" id="SSF51556">
    <property type="entry name" value="Metallo-dependent hydrolases"/>
    <property type="match status" value="1"/>
</dbReference>
<dbReference type="Pfam" id="PF01244">
    <property type="entry name" value="Peptidase_M19"/>
    <property type="match status" value="1"/>
</dbReference>
<dbReference type="InterPro" id="IPR032466">
    <property type="entry name" value="Metal_Hydrolase"/>
</dbReference>
<dbReference type="AlphaFoldDB" id="X0ZQ49"/>
<accession>X0ZQ49</accession>
<name>X0ZQ49_9ZZZZ</name>
<organism evidence="1">
    <name type="scientific">marine sediment metagenome</name>
    <dbReference type="NCBI Taxonomy" id="412755"/>
    <lineage>
        <taxon>unclassified sequences</taxon>
        <taxon>metagenomes</taxon>
        <taxon>ecological metagenomes</taxon>
    </lineage>
</organism>
<dbReference type="GO" id="GO:0070573">
    <property type="term" value="F:metallodipeptidase activity"/>
    <property type="evidence" value="ECO:0007669"/>
    <property type="project" value="InterPro"/>
</dbReference>
<feature type="non-terminal residue" evidence="1">
    <location>
        <position position="87"/>
    </location>
</feature>
<proteinExistence type="predicted"/>
<evidence type="ECO:0008006" key="2">
    <source>
        <dbReference type="Google" id="ProtNLM"/>
    </source>
</evidence>
<protein>
    <recommendedName>
        <fullName evidence="2">Amidohydrolase-related domain-containing protein</fullName>
    </recommendedName>
</protein>
<gene>
    <name evidence="1" type="ORF">S01H1_85442</name>
</gene>
<feature type="non-terminal residue" evidence="1">
    <location>
        <position position="1"/>
    </location>
</feature>
<dbReference type="GO" id="GO:0006508">
    <property type="term" value="P:proteolysis"/>
    <property type="evidence" value="ECO:0007669"/>
    <property type="project" value="InterPro"/>
</dbReference>
<dbReference type="InterPro" id="IPR008257">
    <property type="entry name" value="Pept_M19"/>
</dbReference>
<sequence length="87" mass="9666">YSVARGRTDEAIQACAEKGGVIGVTPFFAKKWGTSTLTDDLMDQIDHTVELVGADHVGFGSDLDFRNSVTRGAYIWKHPERIDVVYY</sequence>
<dbReference type="Gene3D" id="3.20.20.140">
    <property type="entry name" value="Metal-dependent hydrolases"/>
    <property type="match status" value="1"/>
</dbReference>
<evidence type="ECO:0000313" key="1">
    <source>
        <dbReference type="EMBL" id="GAG50356.1"/>
    </source>
</evidence>